<dbReference type="InterPro" id="IPR029068">
    <property type="entry name" value="Glyas_Bleomycin-R_OHBP_Dase"/>
</dbReference>
<evidence type="ECO:0000313" key="3">
    <source>
        <dbReference type="Proteomes" id="UP000053707"/>
    </source>
</evidence>
<protein>
    <submittedName>
        <fullName evidence="2">Glyoxalase</fullName>
    </submittedName>
</protein>
<evidence type="ECO:0000259" key="1">
    <source>
        <dbReference type="PROSITE" id="PS51819"/>
    </source>
</evidence>
<reference evidence="2 3" key="1">
    <citation type="submission" date="2016-01" db="EMBL/GenBank/DDBJ databases">
        <authorList>
            <consortium name="TB Trials Study Group"/>
            <person name="Sutton G."/>
            <person name="Brinkac L."/>
            <person name="Sanka R."/>
            <person name="Adams M."/>
            <person name="Lau E.L."/>
            <person name="Macaden R."/>
            <person name="Grewal H.M.S."/>
        </authorList>
    </citation>
    <scope>NUCLEOTIDE SEQUENCE [LARGE SCALE GENOMIC DNA]</scope>
    <source>
        <strain evidence="2 3">IS-1744</strain>
    </source>
</reference>
<proteinExistence type="predicted"/>
<dbReference type="Gene3D" id="3.10.180.10">
    <property type="entry name" value="2,3-Dihydroxybiphenyl 1,2-Dioxygenase, domain 1"/>
    <property type="match status" value="1"/>
</dbReference>
<comment type="caution">
    <text evidence="2">The sequence shown here is derived from an EMBL/GenBank/DDBJ whole genome shotgun (WGS) entry which is preliminary data.</text>
</comment>
<feature type="domain" description="VOC" evidence="1">
    <location>
        <begin position="4"/>
        <end position="114"/>
    </location>
</feature>
<dbReference type="InterPro" id="IPR037523">
    <property type="entry name" value="VOC_core"/>
</dbReference>
<organism evidence="2 3">
    <name type="scientific">Mycobacterium lehmannii</name>
    <dbReference type="NCBI Taxonomy" id="2048550"/>
    <lineage>
        <taxon>Bacteria</taxon>
        <taxon>Bacillati</taxon>
        <taxon>Actinomycetota</taxon>
        <taxon>Actinomycetes</taxon>
        <taxon>Mycobacteriales</taxon>
        <taxon>Mycobacteriaceae</taxon>
        <taxon>Mycobacterium</taxon>
    </lineage>
</organism>
<dbReference type="SUPFAM" id="SSF54593">
    <property type="entry name" value="Glyoxalase/Bleomycin resistance protein/Dihydroxybiphenyl dioxygenase"/>
    <property type="match status" value="1"/>
</dbReference>
<name>A0A117JM61_9MYCO</name>
<gene>
    <name evidence="2" type="ORF">AU192_11010</name>
</gene>
<dbReference type="AlphaFoldDB" id="A0A117JM61"/>
<dbReference type="PROSITE" id="PS51819">
    <property type="entry name" value="VOC"/>
    <property type="match status" value="1"/>
</dbReference>
<dbReference type="EMBL" id="LQIR01000001">
    <property type="protein sequence ID" value="KUI20988.1"/>
    <property type="molecule type" value="Genomic_DNA"/>
</dbReference>
<sequence length="118" mass="12575">MTAKFNDVAAVVATRDFVAARSWYCEVMGRGPDLEPIEGVAEWQIAATAWLQLMADHSRAGRSAVRIGVDDLDAQIAELAGLGIDTGEVVVIADLVKVVDVVDPDGNEVSFVQDLGAY</sequence>
<dbReference type="Proteomes" id="UP000053707">
    <property type="component" value="Unassembled WGS sequence"/>
</dbReference>
<keyword evidence="3" id="KW-1185">Reference proteome</keyword>
<dbReference type="RefSeq" id="WP_064393788.1">
    <property type="nucleotide sequence ID" value="NZ_LQIR01000001.1"/>
</dbReference>
<accession>A0A117JM61</accession>
<evidence type="ECO:0000313" key="2">
    <source>
        <dbReference type="EMBL" id="KUI20988.1"/>
    </source>
</evidence>